<gene>
    <name evidence="1" type="ORF">G2W53_007916</name>
</gene>
<accession>A0A834X886</accession>
<organism evidence="1 2">
    <name type="scientific">Senna tora</name>
    <dbReference type="NCBI Taxonomy" id="362788"/>
    <lineage>
        <taxon>Eukaryota</taxon>
        <taxon>Viridiplantae</taxon>
        <taxon>Streptophyta</taxon>
        <taxon>Embryophyta</taxon>
        <taxon>Tracheophyta</taxon>
        <taxon>Spermatophyta</taxon>
        <taxon>Magnoliopsida</taxon>
        <taxon>eudicotyledons</taxon>
        <taxon>Gunneridae</taxon>
        <taxon>Pentapetalae</taxon>
        <taxon>rosids</taxon>
        <taxon>fabids</taxon>
        <taxon>Fabales</taxon>
        <taxon>Fabaceae</taxon>
        <taxon>Caesalpinioideae</taxon>
        <taxon>Cassia clade</taxon>
        <taxon>Senna</taxon>
    </lineage>
</organism>
<dbReference type="Proteomes" id="UP000634136">
    <property type="component" value="Unassembled WGS sequence"/>
</dbReference>
<comment type="caution">
    <text evidence="1">The sequence shown here is derived from an EMBL/GenBank/DDBJ whole genome shotgun (WGS) entry which is preliminary data.</text>
</comment>
<protein>
    <submittedName>
        <fullName evidence="1">Uncharacterized protein</fullName>
    </submittedName>
</protein>
<dbReference type="AlphaFoldDB" id="A0A834X886"/>
<evidence type="ECO:0000313" key="1">
    <source>
        <dbReference type="EMBL" id="KAF7839434.1"/>
    </source>
</evidence>
<name>A0A834X886_9FABA</name>
<keyword evidence="2" id="KW-1185">Reference proteome</keyword>
<evidence type="ECO:0000313" key="2">
    <source>
        <dbReference type="Proteomes" id="UP000634136"/>
    </source>
</evidence>
<dbReference type="EMBL" id="JAAIUW010000003">
    <property type="protein sequence ID" value="KAF7839434.1"/>
    <property type="molecule type" value="Genomic_DNA"/>
</dbReference>
<sequence>MAKIQQKKKKNETEKRDHRTITVTYENYAFAKVIDRGGVKGITSGFKWPIVVIERDPLEGTNL</sequence>
<proteinExistence type="predicted"/>
<reference evidence="1" key="1">
    <citation type="submission" date="2020-09" db="EMBL/GenBank/DDBJ databases">
        <title>Genome-Enabled Discovery of Anthraquinone Biosynthesis in Senna tora.</title>
        <authorList>
            <person name="Kang S.-H."/>
            <person name="Pandey R.P."/>
            <person name="Lee C.-M."/>
            <person name="Sim J.-S."/>
            <person name="Jeong J.-T."/>
            <person name="Choi B.-S."/>
            <person name="Jung M."/>
            <person name="Ginzburg D."/>
            <person name="Zhao K."/>
            <person name="Won S.Y."/>
            <person name="Oh T.-J."/>
            <person name="Yu Y."/>
            <person name="Kim N.-H."/>
            <person name="Lee O.R."/>
            <person name="Lee T.-H."/>
            <person name="Bashyal P."/>
            <person name="Kim T.-S."/>
            <person name="Lee W.-H."/>
            <person name="Kawkins C."/>
            <person name="Kim C.-K."/>
            <person name="Kim J.S."/>
            <person name="Ahn B.O."/>
            <person name="Rhee S.Y."/>
            <person name="Sohng J.K."/>
        </authorList>
    </citation>
    <scope>NUCLEOTIDE SEQUENCE</scope>
    <source>
        <tissue evidence="1">Leaf</tissue>
    </source>
</reference>